<dbReference type="CDD" id="cd02440">
    <property type="entry name" value="AdoMet_MTases"/>
    <property type="match status" value="1"/>
</dbReference>
<dbReference type="AlphaFoldDB" id="A0A2M9Z764"/>
<evidence type="ECO:0000313" key="2">
    <source>
        <dbReference type="EMBL" id="PJZ64207.1"/>
    </source>
</evidence>
<dbReference type="GO" id="GO:0032259">
    <property type="term" value="P:methylation"/>
    <property type="evidence" value="ECO:0007669"/>
    <property type="project" value="UniProtKB-KW"/>
</dbReference>
<feature type="domain" description="Methyltransferase type 11" evidence="1">
    <location>
        <begin position="49"/>
        <end position="145"/>
    </location>
</feature>
<comment type="caution">
    <text evidence="2">The sequence shown here is derived from an EMBL/GenBank/DDBJ whole genome shotgun (WGS) entry which is preliminary data.</text>
</comment>
<evidence type="ECO:0000259" key="1">
    <source>
        <dbReference type="Pfam" id="PF08241"/>
    </source>
</evidence>
<protein>
    <submittedName>
        <fullName evidence="2">Methyltransferase</fullName>
    </submittedName>
</protein>
<reference evidence="2 3" key="1">
    <citation type="submission" date="2017-07" db="EMBL/GenBank/DDBJ databases">
        <title>Leptospira spp. isolated from tropical soils.</title>
        <authorList>
            <person name="Thibeaux R."/>
            <person name="Iraola G."/>
            <person name="Ferres I."/>
            <person name="Bierque E."/>
            <person name="Girault D."/>
            <person name="Soupe-Gilbert M.-E."/>
            <person name="Picardeau M."/>
            <person name="Goarant C."/>
        </authorList>
    </citation>
    <scope>NUCLEOTIDE SEQUENCE [LARGE SCALE GENOMIC DNA]</scope>
    <source>
        <strain evidence="2 3">FH2-C-A2</strain>
    </source>
</reference>
<dbReference type="EMBL" id="NPDT01000011">
    <property type="protein sequence ID" value="PJZ64207.1"/>
    <property type="molecule type" value="Genomic_DNA"/>
</dbReference>
<dbReference type="InterPro" id="IPR013216">
    <property type="entry name" value="Methyltransf_11"/>
</dbReference>
<dbReference type="Gene3D" id="3.40.50.150">
    <property type="entry name" value="Vaccinia Virus protein VP39"/>
    <property type="match status" value="1"/>
</dbReference>
<dbReference type="Pfam" id="PF08241">
    <property type="entry name" value="Methyltransf_11"/>
    <property type="match status" value="1"/>
</dbReference>
<gene>
    <name evidence="2" type="ORF">CH371_18990</name>
</gene>
<organism evidence="2 3">
    <name type="scientific">Leptospira wolffii</name>
    <dbReference type="NCBI Taxonomy" id="409998"/>
    <lineage>
        <taxon>Bacteria</taxon>
        <taxon>Pseudomonadati</taxon>
        <taxon>Spirochaetota</taxon>
        <taxon>Spirochaetia</taxon>
        <taxon>Leptospirales</taxon>
        <taxon>Leptospiraceae</taxon>
        <taxon>Leptospira</taxon>
    </lineage>
</organism>
<dbReference type="SUPFAM" id="SSF53335">
    <property type="entry name" value="S-adenosyl-L-methionine-dependent methyltransferases"/>
    <property type="match status" value="1"/>
</dbReference>
<proteinExistence type="predicted"/>
<sequence length="242" mass="27729">MKSPKEHYDSFLSEKYAWMLGDWKEKEEEQFYLFQTWGLAPKGKGLAWDLGAGNGLQSLALERLGFDVLALDISDRLLSEISLRKPDTKIRTKTIDIRNPELYLGEAPELLVCMGDTLPHLDSVPEVDHLVSIWSSFLRPGSLLAIAYRDLSYGKQGDTLGFNVRSERDRIFSCILRFGEEKTEVTDIFQEWKDGAWAFSASSYNKLNLPLDRFLILLDRYGFGLKAEEEKKGMRYILAEKS</sequence>
<dbReference type="GO" id="GO:0008757">
    <property type="term" value="F:S-adenosylmethionine-dependent methyltransferase activity"/>
    <property type="evidence" value="ECO:0007669"/>
    <property type="project" value="InterPro"/>
</dbReference>
<accession>A0A2M9Z764</accession>
<dbReference type="Proteomes" id="UP000231912">
    <property type="component" value="Unassembled WGS sequence"/>
</dbReference>
<keyword evidence="2" id="KW-0808">Transferase</keyword>
<keyword evidence="2" id="KW-0489">Methyltransferase</keyword>
<dbReference type="InterPro" id="IPR029063">
    <property type="entry name" value="SAM-dependent_MTases_sf"/>
</dbReference>
<evidence type="ECO:0000313" key="3">
    <source>
        <dbReference type="Proteomes" id="UP000231912"/>
    </source>
</evidence>
<dbReference type="RefSeq" id="WP_100760267.1">
    <property type="nucleotide sequence ID" value="NZ_NPDT01000011.1"/>
</dbReference>
<name>A0A2M9Z764_9LEPT</name>